<name>A0ABV8WU24_9BACI</name>
<dbReference type="PANTHER" id="PTHR10584">
    <property type="entry name" value="SUGAR KINASE"/>
    <property type="match status" value="1"/>
</dbReference>
<comment type="subcellular location">
    <subcellularLocation>
        <location evidence="12">Cytoplasm</location>
    </subcellularLocation>
</comment>
<evidence type="ECO:0000256" key="12">
    <source>
        <dbReference type="HAMAP-Rule" id="MF_01987"/>
    </source>
</evidence>
<dbReference type="InterPro" id="IPR011611">
    <property type="entry name" value="PfkB_dom"/>
</dbReference>
<organism evidence="14 15">
    <name type="scientific">Gracilibacillus xinjiangensis</name>
    <dbReference type="NCBI Taxonomy" id="1193282"/>
    <lineage>
        <taxon>Bacteria</taxon>
        <taxon>Bacillati</taxon>
        <taxon>Bacillota</taxon>
        <taxon>Bacilli</taxon>
        <taxon>Bacillales</taxon>
        <taxon>Bacillaceae</taxon>
        <taxon>Gracilibacillus</taxon>
    </lineage>
</organism>
<feature type="binding site" evidence="12">
    <location>
        <position position="229"/>
    </location>
    <ligand>
        <name>K(+)</name>
        <dbReference type="ChEBI" id="CHEBI:29103"/>
    </ligand>
</feature>
<dbReference type="PANTHER" id="PTHR10584:SF166">
    <property type="entry name" value="RIBOKINASE"/>
    <property type="match status" value="1"/>
</dbReference>
<feature type="binding site" evidence="12">
    <location>
        <begin position="41"/>
        <end position="45"/>
    </location>
    <ligand>
        <name>substrate</name>
    </ligand>
</feature>
<dbReference type="Pfam" id="PF00294">
    <property type="entry name" value="PfkB"/>
    <property type="match status" value="1"/>
</dbReference>
<comment type="activity regulation">
    <text evidence="12">Activated by a monovalent cation that binds near, but not in, the active site. The most likely occupant of the site in vivo is potassium. Ion binding induces a conformational change that may alter substrate affinity.</text>
</comment>
<feature type="binding site" evidence="12">
    <location>
        <position position="268"/>
    </location>
    <ligand>
        <name>K(+)</name>
        <dbReference type="ChEBI" id="CHEBI:29103"/>
    </ligand>
</feature>
<sequence>MDKPKVTVIGSINMDLLTSVSRLPNQGETMVGDTFEMKPGGKGANQAVAASRLGAQVAMIGKVGNDALGKDLLKHLANENIDTSSIEIDQELSTGIANIILYEKDNRIMIIPGANNAVTEDYVNKWRREILDSDIVIMQMEIPVQTIIWCADLCGENNIPFILNPAPAMKLPSDVFDKALYITPNEEEGNCLFGDNNETYRDKLITTIGSKGALYNNKVINTYPSEVVDTTGAGDTFNGALAFFIASNTPIEDAIYKANIAASLAIEHLGAQHGMPSIQQVEERLTEIRMGQ</sequence>
<evidence type="ECO:0000256" key="3">
    <source>
        <dbReference type="ARBA" id="ARBA00016943"/>
    </source>
</evidence>
<evidence type="ECO:0000313" key="14">
    <source>
        <dbReference type="EMBL" id="MFC4402568.1"/>
    </source>
</evidence>
<dbReference type="HAMAP" id="MF_01987">
    <property type="entry name" value="Ribokinase"/>
    <property type="match status" value="1"/>
</dbReference>
<feature type="binding site" evidence="12">
    <location>
        <position position="270"/>
    </location>
    <ligand>
        <name>K(+)</name>
        <dbReference type="ChEBI" id="CHEBI:29103"/>
    </ligand>
</feature>
<evidence type="ECO:0000256" key="10">
    <source>
        <dbReference type="ARBA" id="ARBA00022958"/>
    </source>
</evidence>
<comment type="similarity">
    <text evidence="12">Belongs to the carbohydrate kinase PfkB family. Ribokinase subfamily.</text>
</comment>
<dbReference type="SUPFAM" id="SSF53613">
    <property type="entry name" value="Ribokinase-like"/>
    <property type="match status" value="1"/>
</dbReference>
<comment type="similarity">
    <text evidence="1">Belongs to the carbohydrate kinase pfkB family.</text>
</comment>
<feature type="binding site" evidence="12">
    <location>
        <begin position="207"/>
        <end position="212"/>
    </location>
    <ligand>
        <name>ATP</name>
        <dbReference type="ChEBI" id="CHEBI:30616"/>
    </ligand>
</feature>
<feature type="binding site" evidence="12">
    <location>
        <position position="141"/>
    </location>
    <ligand>
        <name>substrate</name>
    </ligand>
</feature>
<dbReference type="Gene3D" id="3.40.1190.20">
    <property type="match status" value="1"/>
</dbReference>
<evidence type="ECO:0000256" key="11">
    <source>
        <dbReference type="ARBA" id="ARBA00023277"/>
    </source>
</evidence>
<proteinExistence type="inferred from homology"/>
<keyword evidence="4 12" id="KW-0808">Transferase</keyword>
<dbReference type="GO" id="GO:0004747">
    <property type="term" value="F:ribokinase activity"/>
    <property type="evidence" value="ECO:0007669"/>
    <property type="project" value="UniProtKB-EC"/>
</dbReference>
<feature type="domain" description="Carbohydrate kinase PfkB" evidence="13">
    <location>
        <begin position="4"/>
        <end position="277"/>
    </location>
</feature>
<keyword evidence="12" id="KW-0963">Cytoplasm</keyword>
<evidence type="ECO:0000313" key="15">
    <source>
        <dbReference type="Proteomes" id="UP001595882"/>
    </source>
</evidence>
<evidence type="ECO:0000256" key="6">
    <source>
        <dbReference type="ARBA" id="ARBA00022741"/>
    </source>
</evidence>
<accession>A0ABV8WU24</accession>
<comment type="subunit">
    <text evidence="12">Homodimer.</text>
</comment>
<dbReference type="CDD" id="cd01174">
    <property type="entry name" value="ribokinase"/>
    <property type="match status" value="1"/>
</dbReference>
<comment type="function">
    <text evidence="12">Catalyzes the phosphorylation of ribose at O-5 in a reaction requiring ATP and magnesium. The resulting D-ribose-5-phosphate can then be used either for sythesis of nucleotides, histidine, and tryptophan, or as a component of the pentose phosphate pathway.</text>
</comment>
<evidence type="ECO:0000256" key="7">
    <source>
        <dbReference type="ARBA" id="ARBA00022777"/>
    </source>
</evidence>
<keyword evidence="10 12" id="KW-0630">Potassium</keyword>
<dbReference type="EMBL" id="JBHSDT010000004">
    <property type="protein sequence ID" value="MFC4402568.1"/>
    <property type="molecule type" value="Genomic_DNA"/>
</dbReference>
<feature type="active site" description="Proton acceptor" evidence="12">
    <location>
        <position position="235"/>
    </location>
</feature>
<feature type="binding site" evidence="12">
    <location>
        <position position="265"/>
    </location>
    <ligand>
        <name>K(+)</name>
        <dbReference type="ChEBI" id="CHEBI:29103"/>
    </ligand>
</feature>
<comment type="catalytic activity">
    <reaction evidence="12">
        <text>D-ribose + ATP = D-ribose 5-phosphate + ADP + H(+)</text>
        <dbReference type="Rhea" id="RHEA:13697"/>
        <dbReference type="ChEBI" id="CHEBI:15378"/>
        <dbReference type="ChEBI" id="CHEBI:30616"/>
        <dbReference type="ChEBI" id="CHEBI:47013"/>
        <dbReference type="ChEBI" id="CHEBI:78346"/>
        <dbReference type="ChEBI" id="CHEBI:456216"/>
        <dbReference type="EC" id="2.7.1.15"/>
    </reaction>
</comment>
<keyword evidence="6 12" id="KW-0547">Nucleotide-binding</keyword>
<dbReference type="InterPro" id="IPR002139">
    <property type="entry name" value="Ribo/fructo_kinase"/>
</dbReference>
<keyword evidence="11 12" id="KW-0119">Carbohydrate metabolism</keyword>
<dbReference type="InterPro" id="IPR011877">
    <property type="entry name" value="Ribokinase"/>
</dbReference>
<comment type="caution">
    <text evidence="12">Lacks conserved residue(s) required for the propagation of feature annotation.</text>
</comment>
<feature type="binding site" evidence="12">
    <location>
        <begin position="234"/>
        <end position="235"/>
    </location>
    <ligand>
        <name>ATP</name>
        <dbReference type="ChEBI" id="CHEBI:30616"/>
    </ligand>
</feature>
<comment type="pathway">
    <text evidence="12">Carbohydrate metabolism; D-ribose degradation; D-ribose 5-phosphate from beta-D-ribopyranose: step 2/2.</text>
</comment>
<evidence type="ECO:0000256" key="1">
    <source>
        <dbReference type="ARBA" id="ARBA00005380"/>
    </source>
</evidence>
<evidence type="ECO:0000256" key="9">
    <source>
        <dbReference type="ARBA" id="ARBA00022842"/>
    </source>
</evidence>
<protein>
    <recommendedName>
        <fullName evidence="3 12">Ribokinase</fullName>
        <shortName evidence="12">RK</shortName>
        <ecNumber evidence="2 12">2.7.1.15</ecNumber>
    </recommendedName>
</protein>
<reference evidence="15" key="1">
    <citation type="journal article" date="2019" name="Int. J. Syst. Evol. Microbiol.">
        <title>The Global Catalogue of Microorganisms (GCM) 10K type strain sequencing project: providing services to taxonomists for standard genome sequencing and annotation.</title>
        <authorList>
            <consortium name="The Broad Institute Genomics Platform"/>
            <consortium name="The Broad Institute Genome Sequencing Center for Infectious Disease"/>
            <person name="Wu L."/>
            <person name="Ma J."/>
        </authorList>
    </citation>
    <scope>NUCLEOTIDE SEQUENCE [LARGE SCALE GENOMIC DNA]</scope>
    <source>
        <strain evidence="15">CCUG 37865</strain>
    </source>
</reference>
<evidence type="ECO:0000256" key="2">
    <source>
        <dbReference type="ARBA" id="ARBA00012035"/>
    </source>
</evidence>
<comment type="cofactor">
    <cofactor evidence="12">
        <name>Mg(2+)</name>
        <dbReference type="ChEBI" id="CHEBI:18420"/>
    </cofactor>
    <text evidence="12">Requires a divalent cation, most likely magnesium in vivo, as an electrophilic catalyst to aid phosphoryl group transfer. It is the chelate of the metal and the nucleotide that is the actual substrate.</text>
</comment>
<dbReference type="EC" id="2.7.1.15" evidence="2 12"/>
<feature type="binding site" evidence="12">
    <location>
        <position position="259"/>
    </location>
    <ligand>
        <name>ATP</name>
        <dbReference type="ChEBI" id="CHEBI:30616"/>
    </ligand>
</feature>
<dbReference type="Proteomes" id="UP001595882">
    <property type="component" value="Unassembled WGS sequence"/>
</dbReference>
<dbReference type="PRINTS" id="PR00990">
    <property type="entry name" value="RIBOKINASE"/>
</dbReference>
<comment type="caution">
    <text evidence="14">The sequence shown here is derived from an EMBL/GenBank/DDBJ whole genome shotgun (WGS) entry which is preliminary data.</text>
</comment>
<feature type="binding site" evidence="12">
    <location>
        <position position="231"/>
    </location>
    <ligand>
        <name>K(+)</name>
        <dbReference type="ChEBI" id="CHEBI:29103"/>
    </ligand>
</feature>
<keyword evidence="7 12" id="KW-0418">Kinase</keyword>
<feature type="binding site" evidence="12">
    <location>
        <position position="235"/>
    </location>
    <ligand>
        <name>substrate</name>
    </ligand>
</feature>
<evidence type="ECO:0000256" key="5">
    <source>
        <dbReference type="ARBA" id="ARBA00022723"/>
    </source>
</evidence>
<dbReference type="InterPro" id="IPR029056">
    <property type="entry name" value="Ribokinase-like"/>
</dbReference>
<dbReference type="PROSITE" id="PS00584">
    <property type="entry name" value="PFKB_KINASES_2"/>
    <property type="match status" value="1"/>
</dbReference>
<feature type="binding site" evidence="12">
    <location>
        <position position="185"/>
    </location>
    <ligand>
        <name>ATP</name>
        <dbReference type="ChEBI" id="CHEBI:30616"/>
    </ligand>
</feature>
<keyword evidence="5 12" id="KW-0479">Metal-binding</keyword>
<dbReference type="InterPro" id="IPR002173">
    <property type="entry name" value="Carboh/pur_kinase_PfkB_CS"/>
</dbReference>
<evidence type="ECO:0000256" key="8">
    <source>
        <dbReference type="ARBA" id="ARBA00022840"/>
    </source>
</evidence>
<feature type="binding site" evidence="12">
    <location>
        <begin position="13"/>
        <end position="15"/>
    </location>
    <ligand>
        <name>substrate</name>
    </ligand>
</feature>
<dbReference type="RefSeq" id="WP_390250284.1">
    <property type="nucleotide sequence ID" value="NZ_JBHSDT010000004.1"/>
</dbReference>
<keyword evidence="8 12" id="KW-0067">ATP-binding</keyword>
<keyword evidence="15" id="KW-1185">Reference proteome</keyword>
<gene>
    <name evidence="12" type="primary">rbsK</name>
    <name evidence="14" type="ORF">ACFOY7_05735</name>
</gene>
<evidence type="ECO:0000259" key="13">
    <source>
        <dbReference type="Pfam" id="PF00294"/>
    </source>
</evidence>
<evidence type="ECO:0000256" key="4">
    <source>
        <dbReference type="ARBA" id="ARBA00022679"/>
    </source>
</evidence>
<keyword evidence="9 12" id="KW-0460">Magnesium</keyword>